<dbReference type="AlphaFoldDB" id="A0A3P6CI18"/>
<evidence type="ECO:0000256" key="1">
    <source>
        <dbReference type="RuleBase" id="RU367095"/>
    </source>
</evidence>
<dbReference type="EMBL" id="LR031874">
    <property type="protein sequence ID" value="VDD18347.1"/>
    <property type="molecule type" value="Genomic_DNA"/>
</dbReference>
<name>A0A3P6CI18_BRAOL</name>
<protein>
    <recommendedName>
        <fullName evidence="1">Vacuolar protein-sorting-associated protein 36</fullName>
    </recommendedName>
    <alternativeName>
        <fullName evidence="1">ESCRT-II complex subunit VPS36</fullName>
    </alternativeName>
</protein>
<dbReference type="GO" id="GO:0043130">
    <property type="term" value="F:ubiquitin binding"/>
    <property type="evidence" value="ECO:0007669"/>
    <property type="project" value="UniProtKB-UniRule"/>
</dbReference>
<dbReference type="GO" id="GO:0000814">
    <property type="term" value="C:ESCRT II complex"/>
    <property type="evidence" value="ECO:0007669"/>
    <property type="project" value="UniProtKB-UniRule"/>
</dbReference>
<comment type="subunit">
    <text evidence="1">Component of the endosomal sorting complex required for transport II (ESCRT-II).</text>
</comment>
<dbReference type="SUPFAM" id="SSF46785">
    <property type="entry name" value="Winged helix' DNA-binding domain"/>
    <property type="match status" value="1"/>
</dbReference>
<dbReference type="InterPro" id="IPR037855">
    <property type="entry name" value="Vps36"/>
</dbReference>
<comment type="similarity">
    <text evidence="1">Belongs to the VPS36 family.</text>
</comment>
<evidence type="ECO:0000313" key="2">
    <source>
        <dbReference type="EMBL" id="VDD18347.1"/>
    </source>
</evidence>
<dbReference type="Pfam" id="PF04157">
    <property type="entry name" value="EAP30"/>
    <property type="match status" value="1"/>
</dbReference>
<dbReference type="InterPro" id="IPR036390">
    <property type="entry name" value="WH_DNA-bd_sf"/>
</dbReference>
<reference evidence="2" key="1">
    <citation type="submission" date="2018-11" db="EMBL/GenBank/DDBJ databases">
        <authorList>
            <consortium name="Genoscope - CEA"/>
            <person name="William W."/>
        </authorList>
    </citation>
    <scope>NUCLEOTIDE SEQUENCE</scope>
</reference>
<dbReference type="GO" id="GO:0031902">
    <property type="term" value="C:late endosome membrane"/>
    <property type="evidence" value="ECO:0007669"/>
    <property type="project" value="UniProtKB-UniRule"/>
</dbReference>
<organism evidence="2">
    <name type="scientific">Brassica oleracea</name>
    <name type="common">Wild cabbage</name>
    <dbReference type="NCBI Taxonomy" id="3712"/>
    <lineage>
        <taxon>Eukaryota</taxon>
        <taxon>Viridiplantae</taxon>
        <taxon>Streptophyta</taxon>
        <taxon>Embryophyta</taxon>
        <taxon>Tracheophyta</taxon>
        <taxon>Spermatophyta</taxon>
        <taxon>Magnoliopsida</taxon>
        <taxon>eudicotyledons</taxon>
        <taxon>Gunneridae</taxon>
        <taxon>Pentapetalae</taxon>
        <taxon>rosids</taxon>
        <taxon>malvids</taxon>
        <taxon>Brassicales</taxon>
        <taxon>Brassicaceae</taxon>
        <taxon>Brassiceae</taxon>
        <taxon>Brassica</taxon>
    </lineage>
</organism>
<accession>A0A3P6CI18</accession>
<sequence length="77" mass="8491">MLRKFDSGAMVIQNKSHSDEEVLIVFRIRMLVTKTETLRTGITASDAALTLKIAPALAKEHLLTAETKGNTNHLVET</sequence>
<gene>
    <name evidence="2" type="ORF">BOLC2T06178H</name>
</gene>
<keyword evidence="1" id="KW-0653">Protein transport</keyword>
<keyword evidence="1" id="KW-0967">Endosome</keyword>
<dbReference type="Gene3D" id="1.10.10.10">
    <property type="entry name" value="Winged helix-like DNA-binding domain superfamily/Winged helix DNA-binding domain"/>
    <property type="match status" value="1"/>
</dbReference>
<keyword evidence="1" id="KW-0963">Cytoplasm</keyword>
<dbReference type="GO" id="GO:0032266">
    <property type="term" value="F:phosphatidylinositol-3-phosphate binding"/>
    <property type="evidence" value="ECO:0007669"/>
    <property type="project" value="UniProtKB-UniRule"/>
</dbReference>
<dbReference type="PANTHER" id="PTHR13128">
    <property type="entry name" value="VACUOLAR PROTEIN-SORTING-ASSOCIATED PROTEIN 36"/>
    <property type="match status" value="1"/>
</dbReference>
<keyword evidence="1" id="KW-0813">Transport</keyword>
<dbReference type="PANTHER" id="PTHR13128:SF12">
    <property type="entry name" value="VACUOLAR PROTEIN-SORTING-ASSOCIATED PROTEIN 36"/>
    <property type="match status" value="1"/>
</dbReference>
<comment type="subcellular location">
    <subcellularLocation>
        <location evidence="1">Cytoplasm</location>
    </subcellularLocation>
    <subcellularLocation>
        <location evidence="1">Endosome</location>
    </subcellularLocation>
</comment>
<dbReference type="GO" id="GO:0043328">
    <property type="term" value="P:protein transport to vacuole involved in ubiquitin-dependent protein catabolic process via the multivesicular body sorting pathway"/>
    <property type="evidence" value="ECO:0007669"/>
    <property type="project" value="UniProtKB-UniRule"/>
</dbReference>
<dbReference type="InterPro" id="IPR040608">
    <property type="entry name" value="Snf8/Vps36"/>
</dbReference>
<comment type="function">
    <text evidence="1">Component of the ESCRT-II complex (endosomal sorting complex required for transport II), which is required for multivesicular body (MVB) formation and sorting of endosomal cargo proteins into MVBs.</text>
</comment>
<dbReference type="InterPro" id="IPR036388">
    <property type="entry name" value="WH-like_DNA-bd_sf"/>
</dbReference>
<proteinExistence type="inferred from homology"/>